<dbReference type="EMBL" id="JASNVW010000003">
    <property type="protein sequence ID" value="MDK6029022.1"/>
    <property type="molecule type" value="Genomic_DNA"/>
</dbReference>
<dbReference type="Pfam" id="PF08241">
    <property type="entry name" value="Methyltransf_11"/>
    <property type="match status" value="1"/>
</dbReference>
<dbReference type="InterPro" id="IPR013216">
    <property type="entry name" value="Methyltransf_11"/>
</dbReference>
<feature type="domain" description="Methyltransferase type 11" evidence="1">
    <location>
        <begin position="47"/>
        <end position="144"/>
    </location>
</feature>
<comment type="caution">
    <text evidence="2">The sequence shown here is derived from an EMBL/GenBank/DDBJ whole genome shotgun (WGS) entry which is preliminary data.</text>
</comment>
<dbReference type="SUPFAM" id="SSF53335">
    <property type="entry name" value="S-adenosyl-L-methionine-dependent methyltransferases"/>
    <property type="match status" value="1"/>
</dbReference>
<protein>
    <submittedName>
        <fullName evidence="2">Class I SAM-dependent methyltransferase</fullName>
        <ecNumber evidence="2">2.1.1.-</ecNumber>
    </submittedName>
</protein>
<dbReference type="AlphaFoldDB" id="A0ABD4Z7P1"/>
<name>A0ABD4Z7P1_9CREN</name>
<dbReference type="GO" id="GO:0032259">
    <property type="term" value="P:methylation"/>
    <property type="evidence" value="ECO:0007669"/>
    <property type="project" value="UniProtKB-KW"/>
</dbReference>
<sequence length="235" mass="27133">MIHRQLKTCYKDLRENVYSYNVIGIGYSFWRQRPWPIVEVVKGKNILDLGSGPCVNGAVTALRNRGYVVCFDISKTMAYASKATLMKLNVHGDVVVGDALKMPFRSNSFDGILAIAVIHHIPKPFLIILFTDVKRVLKKLGVFVATVWSWKQRRFVVKAFIGILKSFCGVFSYVRRYVVSWKSRRGVFKRIYYLYDLNELVEIVRGLNMVVVSSGYTWYLKQENKNVYIVLLKND</sequence>
<evidence type="ECO:0000259" key="1">
    <source>
        <dbReference type="Pfam" id="PF08241"/>
    </source>
</evidence>
<reference evidence="2 3" key="1">
    <citation type="submission" date="2023-05" db="EMBL/GenBank/DDBJ databases">
        <title>A new hyperthermophilic archaea 'Ignisphaera cupida' sp. nov. and description of the family 'Ignisphaeraceae' fam. nov.</title>
        <authorList>
            <person name="Podosokorskaya O.A."/>
            <person name="Elcheninov A.G."/>
            <person name="Klukina A."/>
            <person name="Merkel A.Y."/>
        </authorList>
    </citation>
    <scope>NUCLEOTIDE SEQUENCE [LARGE SCALE GENOMIC DNA]</scope>
    <source>
        <strain evidence="2 3">4213-co</strain>
    </source>
</reference>
<organism evidence="2 3">
    <name type="scientific">Ignisphaera cupida</name>
    <dbReference type="NCBI Taxonomy" id="3050454"/>
    <lineage>
        <taxon>Archaea</taxon>
        <taxon>Thermoproteota</taxon>
        <taxon>Thermoprotei</taxon>
        <taxon>Desulfurococcales</taxon>
        <taxon>Desulfurococcaceae</taxon>
        <taxon>Ignisphaera</taxon>
    </lineage>
</organism>
<keyword evidence="3" id="KW-1185">Reference proteome</keyword>
<dbReference type="PANTHER" id="PTHR43591">
    <property type="entry name" value="METHYLTRANSFERASE"/>
    <property type="match status" value="1"/>
</dbReference>
<gene>
    <name evidence="2" type="ORF">QPL79_06560</name>
</gene>
<dbReference type="EC" id="2.1.1.-" evidence="2"/>
<proteinExistence type="predicted"/>
<dbReference type="Gene3D" id="3.40.50.150">
    <property type="entry name" value="Vaccinia Virus protein VP39"/>
    <property type="match status" value="1"/>
</dbReference>
<dbReference type="PANTHER" id="PTHR43591:SF24">
    <property type="entry name" value="2-METHOXY-6-POLYPRENYL-1,4-BENZOQUINOL METHYLASE, MITOCHONDRIAL"/>
    <property type="match status" value="1"/>
</dbReference>
<keyword evidence="2" id="KW-0489">Methyltransferase</keyword>
<keyword evidence="2" id="KW-0808">Transferase</keyword>
<dbReference type="GO" id="GO:0008168">
    <property type="term" value="F:methyltransferase activity"/>
    <property type="evidence" value="ECO:0007669"/>
    <property type="project" value="UniProtKB-KW"/>
</dbReference>
<dbReference type="InterPro" id="IPR029063">
    <property type="entry name" value="SAM-dependent_MTases_sf"/>
</dbReference>
<evidence type="ECO:0000313" key="2">
    <source>
        <dbReference type="EMBL" id="MDK6029022.1"/>
    </source>
</evidence>
<dbReference type="Proteomes" id="UP001529235">
    <property type="component" value="Unassembled WGS sequence"/>
</dbReference>
<accession>A0ABD4Z7P1</accession>
<dbReference type="CDD" id="cd02440">
    <property type="entry name" value="AdoMet_MTases"/>
    <property type="match status" value="1"/>
</dbReference>
<evidence type="ECO:0000313" key="3">
    <source>
        <dbReference type="Proteomes" id="UP001529235"/>
    </source>
</evidence>
<dbReference type="RefSeq" id="WP_285274004.1">
    <property type="nucleotide sequence ID" value="NZ_JASNVW010000003.1"/>
</dbReference>